<protein>
    <submittedName>
        <fullName evidence="1">Uncharacterized protein</fullName>
    </submittedName>
</protein>
<proteinExistence type="predicted"/>
<sequence length="67" mass="7480">LQTIKGKKRLLGWRTFTCEGLQDASQFDVATGRGGFNRTSFIQGACAFLTCNGKKIKEHEKECFGSY</sequence>
<accession>A0A3R9R9G8</accession>
<feature type="non-terminal residue" evidence="1">
    <location>
        <position position="1"/>
    </location>
</feature>
<evidence type="ECO:0000313" key="2">
    <source>
        <dbReference type="Proteomes" id="UP000275076"/>
    </source>
</evidence>
<gene>
    <name evidence="1" type="ORF">D7Z54_26525</name>
</gene>
<evidence type="ECO:0000313" key="1">
    <source>
        <dbReference type="EMBL" id="RSL30275.1"/>
    </source>
</evidence>
<organism evidence="1 2">
    <name type="scientific">Salibacterium salarium</name>
    <dbReference type="NCBI Taxonomy" id="284579"/>
    <lineage>
        <taxon>Bacteria</taxon>
        <taxon>Bacillati</taxon>
        <taxon>Bacillota</taxon>
        <taxon>Bacilli</taxon>
        <taxon>Bacillales</taxon>
        <taxon>Bacillaceae</taxon>
    </lineage>
</organism>
<dbReference type="RefSeq" id="WP_221761385.1">
    <property type="nucleotide sequence ID" value="NZ_RBVX01000039.1"/>
</dbReference>
<dbReference type="Proteomes" id="UP000275076">
    <property type="component" value="Unassembled WGS sequence"/>
</dbReference>
<name>A0A3R9R9G8_9BACI</name>
<keyword evidence="2" id="KW-1185">Reference proteome</keyword>
<reference evidence="1 2" key="1">
    <citation type="submission" date="2018-10" db="EMBL/GenBank/DDBJ databases">
        <title>Draft genome sequence of Bacillus salarius IM0101, isolated from a hypersaline soil in Inner Mongolia, China.</title>
        <authorList>
            <person name="Yamprayoonswat W."/>
            <person name="Boonvisut S."/>
            <person name="Jumpathong W."/>
            <person name="Sittihan S."/>
            <person name="Ruangsuj P."/>
            <person name="Wanthongcharoen S."/>
            <person name="Thongpramul N."/>
            <person name="Pimmason S."/>
            <person name="Yu B."/>
            <person name="Yasawong M."/>
        </authorList>
    </citation>
    <scope>NUCLEOTIDE SEQUENCE [LARGE SCALE GENOMIC DNA]</scope>
    <source>
        <strain evidence="1 2">IM0101</strain>
    </source>
</reference>
<dbReference type="AlphaFoldDB" id="A0A3R9R9G8"/>
<comment type="caution">
    <text evidence="1">The sequence shown here is derived from an EMBL/GenBank/DDBJ whole genome shotgun (WGS) entry which is preliminary data.</text>
</comment>
<dbReference type="EMBL" id="RBVX01000039">
    <property type="protein sequence ID" value="RSL30275.1"/>
    <property type="molecule type" value="Genomic_DNA"/>
</dbReference>